<dbReference type="EnsemblMetazoa" id="RPRC005931-RA">
    <property type="protein sequence ID" value="RPRC005931-PA"/>
    <property type="gene ID" value="RPRC005931"/>
</dbReference>
<dbReference type="Pfam" id="PF00379">
    <property type="entry name" value="Chitin_bind_4"/>
    <property type="match status" value="1"/>
</dbReference>
<feature type="region of interest" description="Disordered" evidence="1">
    <location>
        <begin position="474"/>
        <end position="497"/>
    </location>
</feature>
<dbReference type="eggNOG" id="ENOG502S15F">
    <property type="taxonomic scope" value="Eukaryota"/>
</dbReference>
<accession>T1HPF7</accession>
<organism evidence="2 3">
    <name type="scientific">Rhodnius prolixus</name>
    <name type="common">Triatomid bug</name>
    <dbReference type="NCBI Taxonomy" id="13249"/>
    <lineage>
        <taxon>Eukaryota</taxon>
        <taxon>Metazoa</taxon>
        <taxon>Ecdysozoa</taxon>
        <taxon>Arthropoda</taxon>
        <taxon>Hexapoda</taxon>
        <taxon>Insecta</taxon>
        <taxon>Pterygota</taxon>
        <taxon>Neoptera</taxon>
        <taxon>Paraneoptera</taxon>
        <taxon>Hemiptera</taxon>
        <taxon>Heteroptera</taxon>
        <taxon>Panheteroptera</taxon>
        <taxon>Cimicomorpha</taxon>
        <taxon>Reduviidae</taxon>
        <taxon>Triatominae</taxon>
        <taxon>Rhodnius</taxon>
    </lineage>
</organism>
<reference evidence="2" key="1">
    <citation type="submission" date="2015-05" db="UniProtKB">
        <authorList>
            <consortium name="EnsemblMetazoa"/>
        </authorList>
    </citation>
    <scope>IDENTIFICATION</scope>
</reference>
<dbReference type="PANTHER" id="PTHR10380">
    <property type="entry name" value="CUTICLE PROTEIN"/>
    <property type="match status" value="1"/>
</dbReference>
<dbReference type="PANTHER" id="PTHR10380:SF209">
    <property type="match status" value="1"/>
</dbReference>
<dbReference type="Proteomes" id="UP000015103">
    <property type="component" value="Unassembled WGS sequence"/>
</dbReference>
<dbReference type="HOGENOM" id="CLU_545381_0_0_1"/>
<feature type="compositionally biased region" description="Low complexity" evidence="1">
    <location>
        <begin position="232"/>
        <end position="246"/>
    </location>
</feature>
<protein>
    <submittedName>
        <fullName evidence="2">Uncharacterized protein</fullName>
    </submittedName>
</protein>
<dbReference type="InterPro" id="IPR050468">
    <property type="entry name" value="Cuticle_Struct_Prot"/>
</dbReference>
<dbReference type="PROSITE" id="PS51155">
    <property type="entry name" value="CHIT_BIND_RR_2"/>
    <property type="match status" value="1"/>
</dbReference>
<name>T1HPF7_RHOPR</name>
<dbReference type="InParanoid" id="T1HPF7"/>
<feature type="compositionally biased region" description="Low complexity" evidence="1">
    <location>
        <begin position="479"/>
        <end position="489"/>
    </location>
</feature>
<dbReference type="EMBL" id="ACPB03012995">
    <property type="status" value="NOT_ANNOTATED_CDS"/>
    <property type="molecule type" value="Genomic_DNA"/>
</dbReference>
<dbReference type="AlphaFoldDB" id="T1HPF7"/>
<evidence type="ECO:0000313" key="3">
    <source>
        <dbReference type="Proteomes" id="UP000015103"/>
    </source>
</evidence>
<dbReference type="GO" id="GO:0062129">
    <property type="term" value="C:chitin-based extracellular matrix"/>
    <property type="evidence" value="ECO:0007669"/>
    <property type="project" value="TreeGrafter"/>
</dbReference>
<feature type="region of interest" description="Disordered" evidence="1">
    <location>
        <begin position="211"/>
        <end position="246"/>
    </location>
</feature>
<evidence type="ECO:0000256" key="1">
    <source>
        <dbReference type="SAM" id="MobiDB-lite"/>
    </source>
</evidence>
<dbReference type="OMA" id="RVRYYTP"/>
<proteinExistence type="predicted"/>
<sequence length="576" mass="65509">MAVDCALGSSRRKYKTAFLLSALGNIRPLSDETLHKIWTPLLFERITVQTYFDGDKYLVKTMWLKMTKIKNIFKENKEAVVESYCPTRTMSLLLILALITTTPALSQEEPQEVAIIKQINRVNEDGTYTFGYEAADGSFKIETRDVLGNVKGMFGFIDDTGELKRVSYSASNGTGFQATGNIVRPEQAPTRRPVLFYRGPTRSPVIQHIPRRSTEDSTPSPATTPTLDYGQRTYHTTTTPVPDTQRPPVRVLVTKRPVVNEKSVNLIRRQLLPDQARPRDSQDIYQPGVAVPRVLPQRFRYPQIVGPDPREVYRNMLLEQNNLKPEYSSRVRYYTPVDEEEYPDVPAVVPMVDRVLASRPRFRPPAVVDQSGYPVPERRYPVRVPRPYDDYLPPLDYEALREEIMNYLIQYLQFRARRINPYYYYQHAQSETPYYPPPRAPYYPRYPVSPAIAPTLPPVLPAIPPAYPGYSAFSSPNVQYSQPEQQSQHQQEETQSDGVLGQLKDRMDRHDHRDSSDTRPPSSALIRMLLARPSTQRPAVRSVEIIGTAASSHGGNSHTSTTTTTTEQPDEMVAAS</sequence>
<dbReference type="VEuPathDB" id="VectorBase:RPRC005931"/>
<feature type="compositionally biased region" description="Polar residues" evidence="1">
    <location>
        <begin position="216"/>
        <end position="226"/>
    </location>
</feature>
<keyword evidence="3" id="KW-1185">Reference proteome</keyword>
<feature type="region of interest" description="Disordered" evidence="1">
    <location>
        <begin position="531"/>
        <end position="576"/>
    </location>
</feature>
<dbReference type="GO" id="GO:0008010">
    <property type="term" value="F:structural constituent of chitin-based larval cuticle"/>
    <property type="evidence" value="ECO:0007669"/>
    <property type="project" value="TreeGrafter"/>
</dbReference>
<feature type="compositionally biased region" description="Low complexity" evidence="1">
    <location>
        <begin position="551"/>
        <end position="566"/>
    </location>
</feature>
<evidence type="ECO:0000313" key="2">
    <source>
        <dbReference type="EnsemblMetazoa" id="RPRC005931-PA"/>
    </source>
</evidence>
<dbReference type="InterPro" id="IPR000618">
    <property type="entry name" value="Insect_cuticle"/>
</dbReference>